<dbReference type="SUPFAM" id="SSF56349">
    <property type="entry name" value="DNA breaking-rejoining enzymes"/>
    <property type="match status" value="1"/>
</dbReference>
<feature type="domain" description="Core-binding (CB)" evidence="5">
    <location>
        <begin position="58"/>
        <end position="136"/>
    </location>
</feature>
<keyword evidence="1" id="KW-0229">DNA integration</keyword>
<evidence type="ECO:0000313" key="6">
    <source>
        <dbReference type="EMBL" id="NHK98964.1"/>
    </source>
</evidence>
<evidence type="ECO:0000256" key="1">
    <source>
        <dbReference type="ARBA" id="ARBA00022908"/>
    </source>
</evidence>
<evidence type="ECO:0000313" key="7">
    <source>
        <dbReference type="Proteomes" id="UP000802098"/>
    </source>
</evidence>
<dbReference type="EMBL" id="JAAOCD010000005">
    <property type="protein sequence ID" value="NHK98964.1"/>
    <property type="molecule type" value="Genomic_DNA"/>
</dbReference>
<dbReference type="PROSITE" id="PS51900">
    <property type="entry name" value="CB"/>
    <property type="match status" value="1"/>
</dbReference>
<sequence length="358" mass="40148">MSKDPALPARVFAKGACYYLVVADGKKRVWNKLSKVRDGLPAMYTALAKMLSADDRDGSMAQLIADWEAEVMVKHSAKTQIDERARGAKIAARFADFQVVDVTPPDVVEFLKPFRAKPRTFNLYRAQIGELMRFAIEKGLRDPGTNPVTAVVRTMSTPPRKRCPTTSELRRVKIGCLYGDDGKRTRSGLTMACLIELAYLTGQDVSVMIRLRDQRDPLHPDEPHVHKDGVFFRRDKTGNAVLVEWTPRLRAVIAALRRIRAERRLKRTAAPRADTAFLFTRQSGEPLTYSAVANAWQEGIRRSKVLPFMFRDIRARALTDTALRGGMRAANAMGTHTTEAQTADYVRSKTARKTRATA</sequence>
<evidence type="ECO:0000256" key="3">
    <source>
        <dbReference type="ARBA" id="ARBA00023172"/>
    </source>
</evidence>
<dbReference type="Gene3D" id="1.10.443.10">
    <property type="entry name" value="Intergrase catalytic core"/>
    <property type="match status" value="1"/>
</dbReference>
<evidence type="ECO:0000259" key="5">
    <source>
        <dbReference type="PROSITE" id="PS51900"/>
    </source>
</evidence>
<dbReference type="InterPro" id="IPR010998">
    <property type="entry name" value="Integrase_recombinase_N"/>
</dbReference>
<protein>
    <submittedName>
        <fullName evidence="6">Tyrosine-type recombinase/integrase</fullName>
    </submittedName>
</protein>
<dbReference type="RefSeq" id="WP_009859134.1">
    <property type="nucleotide sequence ID" value="NZ_JAAOCD010000005.1"/>
</dbReference>
<keyword evidence="7" id="KW-1185">Reference proteome</keyword>
<dbReference type="Proteomes" id="UP000802098">
    <property type="component" value="Unassembled WGS sequence"/>
</dbReference>
<evidence type="ECO:0000256" key="2">
    <source>
        <dbReference type="ARBA" id="ARBA00023125"/>
    </source>
</evidence>
<organism evidence="6 7">
    <name type="scientific">Rubrivivax benzoatilyticus</name>
    <dbReference type="NCBI Taxonomy" id="316997"/>
    <lineage>
        <taxon>Bacteria</taxon>
        <taxon>Pseudomonadati</taxon>
        <taxon>Pseudomonadota</taxon>
        <taxon>Betaproteobacteria</taxon>
        <taxon>Burkholderiales</taxon>
        <taxon>Sphaerotilaceae</taxon>
        <taxon>Rubrivivax</taxon>
    </lineage>
</organism>
<keyword evidence="3" id="KW-0233">DNA recombination</keyword>
<dbReference type="InterPro" id="IPR011010">
    <property type="entry name" value="DNA_brk_join_enz"/>
</dbReference>
<comment type="caution">
    <text evidence="6">The sequence shown here is derived from an EMBL/GenBank/DDBJ whole genome shotgun (WGS) entry which is preliminary data.</text>
</comment>
<proteinExistence type="predicted"/>
<evidence type="ECO:0000256" key="4">
    <source>
        <dbReference type="PROSITE-ProRule" id="PRU01248"/>
    </source>
</evidence>
<gene>
    <name evidence="6" type="ORF">G7087_11305</name>
</gene>
<reference evidence="6 7" key="1">
    <citation type="submission" date="2020-03" db="EMBL/GenBank/DDBJ databases">
        <title>Rubrivivax benzoatilyticus JA2 (sequenced after 10 years sub-culturing).</title>
        <authorList>
            <person name="Gupta D."/>
            <person name="Chintalapati S."/>
            <person name="Chintalapati V.R."/>
        </authorList>
    </citation>
    <scope>NUCLEOTIDE SEQUENCE [LARGE SCALE GENOMIC DNA]</scope>
    <source>
        <strain evidence="6 7">JA2-Mal</strain>
    </source>
</reference>
<name>A0ABX0I027_9BURK</name>
<dbReference type="Gene3D" id="1.10.150.130">
    <property type="match status" value="1"/>
</dbReference>
<accession>A0ABX0I027</accession>
<dbReference type="InterPro" id="IPR013762">
    <property type="entry name" value="Integrase-like_cat_sf"/>
</dbReference>
<dbReference type="InterPro" id="IPR044068">
    <property type="entry name" value="CB"/>
</dbReference>
<keyword evidence="2 4" id="KW-0238">DNA-binding</keyword>